<reference evidence="1 2" key="1">
    <citation type="submission" date="2024-04" db="EMBL/GenBank/DDBJ databases">
        <title>Tritrichomonas musculus Genome.</title>
        <authorList>
            <person name="Alves-Ferreira E."/>
            <person name="Grigg M."/>
            <person name="Lorenzi H."/>
            <person name="Galac M."/>
        </authorList>
    </citation>
    <scope>NUCLEOTIDE SEQUENCE [LARGE SCALE GENOMIC DNA]</scope>
    <source>
        <strain evidence="1 2">EAF2021</strain>
    </source>
</reference>
<protein>
    <submittedName>
        <fullName evidence="1">Uncharacterized protein</fullName>
    </submittedName>
</protein>
<dbReference type="Proteomes" id="UP001470230">
    <property type="component" value="Unassembled WGS sequence"/>
</dbReference>
<comment type="caution">
    <text evidence="1">The sequence shown here is derived from an EMBL/GenBank/DDBJ whole genome shotgun (WGS) entry which is preliminary data.</text>
</comment>
<sequence>MIRRDVQPNNEQIPLPIEMVYNSFSDAITNIDKTYFRDDPAHFNRIYFKYPPEWKTSNIGEKIIGIRNMKISIRQRMKLDFTLYIRKYKQKAFNDLANVMFPGIVLNDDEIQDVVDRMNDKDIHVYKIDYTGDICDNIDEFIDGFDELIDDHYSIYNYIYDEILKTDDEPDDKIGALEQLDADKENYAIMCLRNNIPFYLNNNAVGISEVRDVDIVEVIHDKNIELKFFSHQNEETQYYIDFLITPRNKDVTYKKFYDWDDDKDEPLHNQVLWPGILDPAGEDKFKFDTACYFNIGTTNPNRNSLEYVTKFHRELRFFNVMTNLQCEVAASFASQSNHNLIGRTNEMYEPIKYYKINDNDDKFWVEFYDRNEINVPIAFNDFVMFTMDVVFLQNRKLLYS</sequence>
<organism evidence="1 2">
    <name type="scientific">Tritrichomonas musculus</name>
    <dbReference type="NCBI Taxonomy" id="1915356"/>
    <lineage>
        <taxon>Eukaryota</taxon>
        <taxon>Metamonada</taxon>
        <taxon>Parabasalia</taxon>
        <taxon>Tritrichomonadida</taxon>
        <taxon>Tritrichomonadidae</taxon>
        <taxon>Tritrichomonas</taxon>
    </lineage>
</organism>
<keyword evidence="2" id="KW-1185">Reference proteome</keyword>
<gene>
    <name evidence="1" type="ORF">M9Y10_019129</name>
</gene>
<evidence type="ECO:0000313" key="2">
    <source>
        <dbReference type="Proteomes" id="UP001470230"/>
    </source>
</evidence>
<evidence type="ECO:0000313" key="1">
    <source>
        <dbReference type="EMBL" id="KAK8848073.1"/>
    </source>
</evidence>
<proteinExistence type="predicted"/>
<name>A0ABR2HJJ1_9EUKA</name>
<accession>A0ABR2HJJ1</accession>
<dbReference type="EMBL" id="JAPFFF010000027">
    <property type="protein sequence ID" value="KAK8848073.1"/>
    <property type="molecule type" value="Genomic_DNA"/>
</dbReference>